<dbReference type="InterPro" id="IPR001902">
    <property type="entry name" value="SLC26A/SulP_fam"/>
</dbReference>
<evidence type="ECO:0000256" key="2">
    <source>
        <dbReference type="ARBA" id="ARBA00022692"/>
    </source>
</evidence>
<dbReference type="Pfam" id="PF00916">
    <property type="entry name" value="Sulfate_transp"/>
    <property type="match status" value="1"/>
</dbReference>
<sequence length="557" mass="57923">MRVPAPGWVRGYSRTWLRGDLLAGVTVTAYLVPQVMAYAELAGVPAQTGLWAVVGALTLYAFLGSSRLLSVGPESTTALMTAAALATVAGTGTDVTAAAAALALLVAGFCVLGWLLRLGALADILSRPVLVGYLAGIAGIMVASQLGKLLGVPEDADGFVPELREVFDELDQVHGPTAALSLITLAAMLVAAARFPRAPVALVGMLGATAAAAVLDLSDRGVRLVGEIPGGFPVPGVPDIGLSELSTMLAPALGIAFVGYTDNILTGRGFATRHGQTIDPQRELLALGAANLGAGLLQGMPVSSSGSRTAIADAVGGRTQLTGLVTVACTLLALITLKPLLAAFPLAALAAVVVYAATRLVDVPELVRFARFRRSELLLALATTAGVLVFDVLLGIVVAIGLSVLDLLRRVARPHDAIQGLVPSLAGMHDVDDYPSAQVIPGLLVYRYDSPLFFANAENFRTRALAAVDAASAPVRWFLLNVEANVEIDVTGADALESLRSELERRGIILALARLKQDLRDQLAPTGLLDRIGDEHIFPTLPTAVEGFNAREQEDSP</sequence>
<feature type="transmembrane region" description="Helical" evidence="5">
    <location>
        <begin position="45"/>
        <end position="63"/>
    </location>
</feature>
<keyword evidence="3 5" id="KW-1133">Transmembrane helix</keyword>
<dbReference type="PROSITE" id="PS50801">
    <property type="entry name" value="STAS"/>
    <property type="match status" value="1"/>
</dbReference>
<feature type="transmembrane region" description="Helical" evidence="5">
    <location>
        <begin position="173"/>
        <end position="195"/>
    </location>
</feature>
<dbReference type="Gene3D" id="3.30.750.24">
    <property type="entry name" value="STAS domain"/>
    <property type="match status" value="1"/>
</dbReference>
<feature type="transmembrane region" description="Helical" evidence="5">
    <location>
        <begin position="340"/>
        <end position="357"/>
    </location>
</feature>
<dbReference type="InterPro" id="IPR036513">
    <property type="entry name" value="STAS_dom_sf"/>
</dbReference>
<dbReference type="InterPro" id="IPR002645">
    <property type="entry name" value="STAS_dom"/>
</dbReference>
<evidence type="ECO:0000256" key="3">
    <source>
        <dbReference type="ARBA" id="ARBA00022989"/>
    </source>
</evidence>
<evidence type="ECO:0000313" key="7">
    <source>
        <dbReference type="EMBL" id="MBB5788826.1"/>
    </source>
</evidence>
<keyword evidence="2 5" id="KW-0812">Transmembrane</keyword>
<dbReference type="NCBIfam" id="TIGR00815">
    <property type="entry name" value="sulP"/>
    <property type="match status" value="1"/>
</dbReference>
<protein>
    <submittedName>
        <fullName evidence="7">SulP family sulfate permease</fullName>
    </submittedName>
</protein>
<keyword evidence="4 5" id="KW-0472">Membrane</keyword>
<comment type="subcellular location">
    <subcellularLocation>
        <location evidence="1">Membrane</location>
        <topology evidence="1">Multi-pass membrane protein</topology>
    </subcellularLocation>
</comment>
<dbReference type="Proteomes" id="UP000542813">
    <property type="component" value="Unassembled WGS sequence"/>
</dbReference>
<dbReference type="Pfam" id="PF01740">
    <property type="entry name" value="STAS"/>
    <property type="match status" value="1"/>
</dbReference>
<evidence type="ECO:0000256" key="5">
    <source>
        <dbReference type="SAM" id="Phobius"/>
    </source>
</evidence>
<feature type="transmembrane region" description="Helical" evidence="5">
    <location>
        <begin position="377"/>
        <end position="405"/>
    </location>
</feature>
<dbReference type="GO" id="GO:0016020">
    <property type="term" value="C:membrane"/>
    <property type="evidence" value="ECO:0007669"/>
    <property type="project" value="UniProtKB-SubCell"/>
</dbReference>
<feature type="transmembrane region" description="Helical" evidence="5">
    <location>
        <begin position="130"/>
        <end position="153"/>
    </location>
</feature>
<proteinExistence type="predicted"/>
<dbReference type="GO" id="GO:0055085">
    <property type="term" value="P:transmembrane transport"/>
    <property type="evidence" value="ECO:0007669"/>
    <property type="project" value="InterPro"/>
</dbReference>
<name>A0A7W9GSC3_9ACTN</name>
<evidence type="ECO:0000259" key="6">
    <source>
        <dbReference type="PROSITE" id="PS50801"/>
    </source>
</evidence>
<reference evidence="7 8" key="1">
    <citation type="submission" date="2020-08" db="EMBL/GenBank/DDBJ databases">
        <title>Sequencing the genomes of 1000 actinobacteria strains.</title>
        <authorList>
            <person name="Klenk H.-P."/>
        </authorList>
    </citation>
    <scope>NUCLEOTIDE SEQUENCE [LARGE SCALE GENOMIC DNA]</scope>
    <source>
        <strain evidence="7 8">DSM 102122</strain>
    </source>
</reference>
<dbReference type="PANTHER" id="PTHR11814">
    <property type="entry name" value="SULFATE TRANSPORTER"/>
    <property type="match status" value="1"/>
</dbReference>
<dbReference type="AlphaFoldDB" id="A0A7W9GSC3"/>
<dbReference type="InterPro" id="IPR011547">
    <property type="entry name" value="SLC26A/SulP_dom"/>
</dbReference>
<dbReference type="EMBL" id="JACHMM010000001">
    <property type="protein sequence ID" value="MBB5788826.1"/>
    <property type="molecule type" value="Genomic_DNA"/>
</dbReference>
<dbReference type="SUPFAM" id="SSF52091">
    <property type="entry name" value="SpoIIaa-like"/>
    <property type="match status" value="1"/>
</dbReference>
<feature type="transmembrane region" description="Helical" evidence="5">
    <location>
        <begin position="98"/>
        <end position="118"/>
    </location>
</feature>
<feature type="transmembrane region" description="Helical" evidence="5">
    <location>
        <begin position="21"/>
        <end position="39"/>
    </location>
</feature>
<evidence type="ECO:0000256" key="4">
    <source>
        <dbReference type="ARBA" id="ARBA00023136"/>
    </source>
</evidence>
<evidence type="ECO:0000256" key="1">
    <source>
        <dbReference type="ARBA" id="ARBA00004141"/>
    </source>
</evidence>
<comment type="caution">
    <text evidence="7">The sequence shown here is derived from an EMBL/GenBank/DDBJ whole genome shotgun (WGS) entry which is preliminary data.</text>
</comment>
<feature type="domain" description="STAS" evidence="6">
    <location>
        <begin position="433"/>
        <end position="548"/>
    </location>
</feature>
<dbReference type="RefSeq" id="WP_184823742.1">
    <property type="nucleotide sequence ID" value="NZ_JACHMM010000001.1"/>
</dbReference>
<gene>
    <name evidence="7" type="ORF">HD601_003401</name>
</gene>
<accession>A0A7W9GSC3</accession>
<evidence type="ECO:0000313" key="8">
    <source>
        <dbReference type="Proteomes" id="UP000542813"/>
    </source>
</evidence>
<organism evidence="7 8">
    <name type="scientific">Jiangella mangrovi</name>
    <dbReference type="NCBI Taxonomy" id="1524084"/>
    <lineage>
        <taxon>Bacteria</taxon>
        <taxon>Bacillati</taxon>
        <taxon>Actinomycetota</taxon>
        <taxon>Actinomycetes</taxon>
        <taxon>Jiangellales</taxon>
        <taxon>Jiangellaceae</taxon>
        <taxon>Jiangella</taxon>
    </lineage>
</organism>
<keyword evidence="8" id="KW-1185">Reference proteome</keyword>
<dbReference type="CDD" id="cd07042">
    <property type="entry name" value="STAS_SulP_like_sulfate_transporter"/>
    <property type="match status" value="1"/>
</dbReference>